<evidence type="ECO:0000313" key="2">
    <source>
        <dbReference type="Proteomes" id="UP000287651"/>
    </source>
</evidence>
<sequence>MAHLEGPPGGLMLDVGEGGVSSGSLARLTNPWVLTSPSPPALRESIQVGFRLERKHRRREGSQRQTCAWKMVDWDLSEVGWRDQESCN</sequence>
<proteinExistence type="predicted"/>
<protein>
    <submittedName>
        <fullName evidence="1">Uncharacterized protein</fullName>
    </submittedName>
</protein>
<organism evidence="1 2">
    <name type="scientific">Ensete ventricosum</name>
    <name type="common">Abyssinian banana</name>
    <name type="synonym">Musa ensete</name>
    <dbReference type="NCBI Taxonomy" id="4639"/>
    <lineage>
        <taxon>Eukaryota</taxon>
        <taxon>Viridiplantae</taxon>
        <taxon>Streptophyta</taxon>
        <taxon>Embryophyta</taxon>
        <taxon>Tracheophyta</taxon>
        <taxon>Spermatophyta</taxon>
        <taxon>Magnoliopsida</taxon>
        <taxon>Liliopsida</taxon>
        <taxon>Zingiberales</taxon>
        <taxon>Musaceae</taxon>
        <taxon>Ensete</taxon>
    </lineage>
</organism>
<reference evidence="1 2" key="1">
    <citation type="journal article" date="2014" name="Agronomy (Basel)">
        <title>A Draft Genome Sequence for Ensete ventricosum, the Drought-Tolerant Tree Against Hunger.</title>
        <authorList>
            <person name="Harrison J."/>
            <person name="Moore K.A."/>
            <person name="Paszkiewicz K."/>
            <person name="Jones T."/>
            <person name="Grant M."/>
            <person name="Ambacheew D."/>
            <person name="Muzemil S."/>
            <person name="Studholme D.J."/>
        </authorList>
    </citation>
    <scope>NUCLEOTIDE SEQUENCE [LARGE SCALE GENOMIC DNA]</scope>
</reference>
<dbReference type="AlphaFoldDB" id="A0A426Y961"/>
<dbReference type="Proteomes" id="UP000287651">
    <property type="component" value="Unassembled WGS sequence"/>
</dbReference>
<accession>A0A426Y961</accession>
<evidence type="ECO:0000313" key="1">
    <source>
        <dbReference type="EMBL" id="RRT48257.1"/>
    </source>
</evidence>
<dbReference type="EMBL" id="AMZH03014075">
    <property type="protein sequence ID" value="RRT48257.1"/>
    <property type="molecule type" value="Genomic_DNA"/>
</dbReference>
<comment type="caution">
    <text evidence="1">The sequence shown here is derived from an EMBL/GenBank/DDBJ whole genome shotgun (WGS) entry which is preliminary data.</text>
</comment>
<name>A0A426Y961_ENSVE</name>
<gene>
    <name evidence="1" type="ORF">B296_00043761</name>
</gene>